<dbReference type="Pfam" id="PF05175">
    <property type="entry name" value="MTS"/>
    <property type="match status" value="1"/>
</dbReference>
<dbReference type="Gene3D" id="3.40.50.150">
    <property type="entry name" value="Vaccinia Virus protein VP39"/>
    <property type="match status" value="1"/>
</dbReference>
<feature type="non-terminal residue" evidence="8">
    <location>
        <position position="1"/>
    </location>
</feature>
<proteinExistence type="predicted"/>
<organism evidence="8 9">
    <name type="scientific">Candidatus Egerieousia excrementavium</name>
    <dbReference type="NCBI Taxonomy" id="2840778"/>
    <lineage>
        <taxon>Bacteria</taxon>
        <taxon>Pseudomonadati</taxon>
        <taxon>Bacteroidota</taxon>
        <taxon>Bacteroidia</taxon>
        <taxon>Bacteroidales</taxon>
        <taxon>Candidatus Egerieousia</taxon>
    </lineage>
</organism>
<dbReference type="PANTHER" id="PTHR18895">
    <property type="entry name" value="HEMK METHYLTRANSFERASE"/>
    <property type="match status" value="1"/>
</dbReference>
<dbReference type="NCBIfam" id="TIGR00536">
    <property type="entry name" value="hemK_fam"/>
    <property type="match status" value="1"/>
</dbReference>
<dbReference type="GO" id="GO:0003676">
    <property type="term" value="F:nucleic acid binding"/>
    <property type="evidence" value="ECO:0007669"/>
    <property type="project" value="InterPro"/>
</dbReference>
<keyword evidence="4" id="KW-0949">S-adenosyl-L-methionine</keyword>
<dbReference type="Proteomes" id="UP000823635">
    <property type="component" value="Unassembled WGS sequence"/>
</dbReference>
<evidence type="ECO:0000256" key="5">
    <source>
        <dbReference type="ARBA" id="ARBA00048391"/>
    </source>
</evidence>
<dbReference type="Gene3D" id="1.10.8.10">
    <property type="entry name" value="DNA helicase RuvA subunit, C-terminal domain"/>
    <property type="match status" value="1"/>
</dbReference>
<evidence type="ECO:0000256" key="4">
    <source>
        <dbReference type="ARBA" id="ARBA00022691"/>
    </source>
</evidence>
<dbReference type="InterPro" id="IPR040758">
    <property type="entry name" value="PrmC_N"/>
</dbReference>
<dbReference type="PROSITE" id="PS00092">
    <property type="entry name" value="N6_MTASE"/>
    <property type="match status" value="1"/>
</dbReference>
<dbReference type="EC" id="2.1.1.297" evidence="1"/>
<evidence type="ECO:0000259" key="6">
    <source>
        <dbReference type="Pfam" id="PF05175"/>
    </source>
</evidence>
<dbReference type="GO" id="GO:0102559">
    <property type="term" value="F:peptide chain release factor N(5)-glutamine methyltransferase activity"/>
    <property type="evidence" value="ECO:0007669"/>
    <property type="project" value="UniProtKB-EC"/>
</dbReference>
<feature type="domain" description="Release factor glutamine methyltransferase N-terminal" evidence="7">
    <location>
        <begin position="7"/>
        <end position="55"/>
    </location>
</feature>
<dbReference type="AlphaFoldDB" id="A0A9D9DIQ8"/>
<dbReference type="InterPro" id="IPR004556">
    <property type="entry name" value="HemK-like"/>
</dbReference>
<dbReference type="InterPro" id="IPR019874">
    <property type="entry name" value="RF_methyltr_PrmC"/>
</dbReference>
<dbReference type="InterPro" id="IPR029063">
    <property type="entry name" value="SAM-dependent_MTases_sf"/>
</dbReference>
<dbReference type="InterPro" id="IPR050320">
    <property type="entry name" value="N5-glutamine_MTase"/>
</dbReference>
<evidence type="ECO:0000256" key="1">
    <source>
        <dbReference type="ARBA" id="ARBA00012771"/>
    </source>
</evidence>
<keyword evidence="2 8" id="KW-0489">Methyltransferase</keyword>
<name>A0A9D9DIQ8_9BACT</name>
<accession>A0A9D9DIQ8</accession>
<dbReference type="SUPFAM" id="SSF53335">
    <property type="entry name" value="S-adenosyl-L-methionine-dependent methyltransferases"/>
    <property type="match status" value="1"/>
</dbReference>
<dbReference type="CDD" id="cd02440">
    <property type="entry name" value="AdoMet_MTases"/>
    <property type="match status" value="1"/>
</dbReference>
<dbReference type="InterPro" id="IPR007848">
    <property type="entry name" value="Small_mtfrase_dom"/>
</dbReference>
<sequence length="276" mass="30568">EIGGIGRILVEEIASLEHYKILTEPQRELDGEVAAKLENAVARMSRGEPLQYVLGYGWFCGYRFRLCGDVLIPRPETEELVEMVLEDLECAPCRPASILDICTGSGCIAWVLQKKLPECRVFGCDISEKALQVASSQFAGDGSENSPSSGVPFFFRYDVLSGGLGQNSVGAPYDIIISNPPYVCESEKKMMRPNVLDHEPGLALFVPDENPLLFYAKIADSAAKSLKHGGKLYFEINEKFPEQVVRLMEKYGFGRVEASNDLYGKPRFVKGVLEQT</sequence>
<reference evidence="8" key="1">
    <citation type="submission" date="2020-10" db="EMBL/GenBank/DDBJ databases">
        <authorList>
            <person name="Gilroy R."/>
        </authorList>
    </citation>
    <scope>NUCLEOTIDE SEQUENCE</scope>
    <source>
        <strain evidence="8">15467</strain>
    </source>
</reference>
<feature type="domain" description="Methyltransferase small" evidence="6">
    <location>
        <begin position="88"/>
        <end position="187"/>
    </location>
</feature>
<dbReference type="EMBL" id="JADINB010000004">
    <property type="protein sequence ID" value="MBO8428328.1"/>
    <property type="molecule type" value="Genomic_DNA"/>
</dbReference>
<dbReference type="PANTHER" id="PTHR18895:SF74">
    <property type="entry name" value="MTRF1L RELEASE FACTOR GLUTAMINE METHYLTRANSFERASE"/>
    <property type="match status" value="1"/>
</dbReference>
<reference evidence="8" key="2">
    <citation type="journal article" date="2021" name="PeerJ">
        <title>Extensive microbial diversity within the chicken gut microbiome revealed by metagenomics and culture.</title>
        <authorList>
            <person name="Gilroy R."/>
            <person name="Ravi A."/>
            <person name="Getino M."/>
            <person name="Pursley I."/>
            <person name="Horton D.L."/>
            <person name="Alikhan N.F."/>
            <person name="Baker D."/>
            <person name="Gharbi K."/>
            <person name="Hall N."/>
            <person name="Watson M."/>
            <person name="Adriaenssens E.M."/>
            <person name="Foster-Nyarko E."/>
            <person name="Jarju S."/>
            <person name="Secka A."/>
            <person name="Antonio M."/>
            <person name="Oren A."/>
            <person name="Chaudhuri R.R."/>
            <person name="La Ragione R."/>
            <person name="Hildebrand F."/>
            <person name="Pallen M.J."/>
        </authorList>
    </citation>
    <scope>NUCLEOTIDE SEQUENCE</scope>
    <source>
        <strain evidence="8">15467</strain>
    </source>
</reference>
<evidence type="ECO:0000313" key="8">
    <source>
        <dbReference type="EMBL" id="MBO8428328.1"/>
    </source>
</evidence>
<evidence type="ECO:0000256" key="3">
    <source>
        <dbReference type="ARBA" id="ARBA00022679"/>
    </source>
</evidence>
<dbReference type="NCBIfam" id="TIGR03534">
    <property type="entry name" value="RF_mod_PrmC"/>
    <property type="match status" value="1"/>
</dbReference>
<evidence type="ECO:0000259" key="7">
    <source>
        <dbReference type="Pfam" id="PF17827"/>
    </source>
</evidence>
<protein>
    <recommendedName>
        <fullName evidence="1">peptide chain release factor N(5)-glutamine methyltransferase</fullName>
        <ecNumber evidence="1">2.1.1.297</ecNumber>
    </recommendedName>
</protein>
<evidence type="ECO:0000256" key="2">
    <source>
        <dbReference type="ARBA" id="ARBA00022603"/>
    </source>
</evidence>
<dbReference type="Pfam" id="PF17827">
    <property type="entry name" value="PrmC_N"/>
    <property type="match status" value="1"/>
</dbReference>
<dbReference type="GO" id="GO:0032259">
    <property type="term" value="P:methylation"/>
    <property type="evidence" value="ECO:0007669"/>
    <property type="project" value="UniProtKB-KW"/>
</dbReference>
<comment type="caution">
    <text evidence="8">The sequence shown here is derived from an EMBL/GenBank/DDBJ whole genome shotgun (WGS) entry which is preliminary data.</text>
</comment>
<keyword evidence="3 8" id="KW-0808">Transferase</keyword>
<comment type="catalytic activity">
    <reaction evidence="5">
        <text>L-glutaminyl-[peptide chain release factor] + S-adenosyl-L-methionine = N(5)-methyl-L-glutaminyl-[peptide chain release factor] + S-adenosyl-L-homocysteine + H(+)</text>
        <dbReference type="Rhea" id="RHEA:42896"/>
        <dbReference type="Rhea" id="RHEA-COMP:10271"/>
        <dbReference type="Rhea" id="RHEA-COMP:10272"/>
        <dbReference type="ChEBI" id="CHEBI:15378"/>
        <dbReference type="ChEBI" id="CHEBI:30011"/>
        <dbReference type="ChEBI" id="CHEBI:57856"/>
        <dbReference type="ChEBI" id="CHEBI:59789"/>
        <dbReference type="ChEBI" id="CHEBI:61891"/>
        <dbReference type="EC" id="2.1.1.297"/>
    </reaction>
</comment>
<dbReference type="InterPro" id="IPR002052">
    <property type="entry name" value="DNA_methylase_N6_adenine_CS"/>
</dbReference>
<gene>
    <name evidence="8" type="primary">prmC</name>
    <name evidence="8" type="ORF">IAC68_00130</name>
</gene>
<evidence type="ECO:0000313" key="9">
    <source>
        <dbReference type="Proteomes" id="UP000823635"/>
    </source>
</evidence>